<reference evidence="2 3" key="1">
    <citation type="submission" date="2017-11" db="EMBL/GenBank/DDBJ databases">
        <title>Comparative genomics of Botrytis spp.</title>
        <authorList>
            <person name="Valero-Jimenez C.A."/>
            <person name="Tapia P."/>
            <person name="Veloso J."/>
            <person name="Silva-Moreno E."/>
            <person name="Staats M."/>
            <person name="Valdes J.H."/>
            <person name="Van Kan J.A.L."/>
        </authorList>
    </citation>
    <scope>NUCLEOTIDE SEQUENCE [LARGE SCALE GENOMIC DNA]</scope>
    <source>
        <strain evidence="2 3">MUCL2830</strain>
    </source>
</reference>
<proteinExistence type="predicted"/>
<dbReference type="PANTHER" id="PTHR47469:SF2">
    <property type="entry name" value="OS06G0597600 PROTEIN"/>
    <property type="match status" value="1"/>
</dbReference>
<dbReference type="PRINTS" id="PR00420">
    <property type="entry name" value="RNGMNOXGNASE"/>
</dbReference>
<evidence type="ECO:0000313" key="3">
    <source>
        <dbReference type="Proteomes" id="UP000297299"/>
    </source>
</evidence>
<dbReference type="PANTHER" id="PTHR47469">
    <property type="entry name" value="MONOOXYGENASE-LIKE"/>
    <property type="match status" value="1"/>
</dbReference>
<dbReference type="InterPro" id="IPR053212">
    <property type="entry name" value="DHP_3-monooxygenase"/>
</dbReference>
<dbReference type="Proteomes" id="UP000297299">
    <property type="component" value="Unassembled WGS sequence"/>
</dbReference>
<dbReference type="AlphaFoldDB" id="A0A4Y8DB53"/>
<feature type="domain" description="2,6-dihydroxypyridine 3-monooxygenase substrate binding" evidence="1">
    <location>
        <begin position="197"/>
        <end position="324"/>
    </location>
</feature>
<dbReference type="STRING" id="38488.A0A4Y8DB53"/>
<sequence>MNGMTIQSASKDIVIVGGSLASLMHGIMLKHLGHNVRILEKSLGSSPDNHMAGVCAASDVLSFLERFDQFKDHPLGIPSVCLQSIDQENHISVFLKVQRLMTSWDALYFRLRANFDGLPSEYFQSQPSRDSINGSSAVYETGKQVISLENTGSKMRIEHKDLVSGLISYTTADLVIGADGPNSIVRNTFLPTVDRRYAGYIAWRGVVAEEEVSEETRKIFQRNITYSVVTGGHAIVYNIPGKLGSIGEGKRLLNFCWYTNEPEVRLDDVMTDREGRRHYTSISSGSVREAVWTKQKELGSSLMSTPYIEIISKIEKPFVHIISDYYSPKASFANGKVLLVGDALTLLRPHIAFSTNQAAYHCMMVEKLIKGEIDIRAWEVELTRFGYLHWRRSIWYGEYFQRPLFKSILMGLKYWFVAAGQTIKYWGENKQMTQ</sequence>
<dbReference type="Gene3D" id="3.50.50.60">
    <property type="entry name" value="FAD/NAD(P)-binding domain"/>
    <property type="match status" value="1"/>
</dbReference>
<evidence type="ECO:0000313" key="2">
    <source>
        <dbReference type="EMBL" id="TEY78484.1"/>
    </source>
</evidence>
<protein>
    <recommendedName>
        <fullName evidence="1">2,6-dihydroxypyridine 3-monooxygenase substrate binding domain-containing protein</fullName>
    </recommendedName>
</protein>
<comment type="caution">
    <text evidence="2">The sequence shown here is derived from an EMBL/GenBank/DDBJ whole genome shotgun (WGS) entry which is preliminary data.</text>
</comment>
<dbReference type="Pfam" id="PF22607">
    <property type="entry name" value="FAD_binding-like"/>
    <property type="match status" value="1"/>
</dbReference>
<dbReference type="InterPro" id="IPR036188">
    <property type="entry name" value="FAD/NAD-bd_sf"/>
</dbReference>
<name>A0A4Y8DB53_9HELO</name>
<dbReference type="SUPFAM" id="SSF54373">
    <property type="entry name" value="FAD-linked reductases, C-terminal domain"/>
    <property type="match status" value="1"/>
</dbReference>
<dbReference type="SUPFAM" id="SSF51905">
    <property type="entry name" value="FAD/NAD(P)-binding domain"/>
    <property type="match status" value="1"/>
</dbReference>
<dbReference type="InterPro" id="IPR054707">
    <property type="entry name" value="DhpH_subs-bd"/>
</dbReference>
<accession>A0A4Y8DB53</accession>
<dbReference type="EMBL" id="PHWZ01000048">
    <property type="protein sequence ID" value="TEY78484.1"/>
    <property type="molecule type" value="Genomic_DNA"/>
</dbReference>
<dbReference type="OrthoDB" id="16820at2759"/>
<gene>
    <name evidence="2" type="ORF">BOTCAL_0048g00100</name>
</gene>
<keyword evidence="3" id="KW-1185">Reference proteome</keyword>
<organism evidence="2 3">
    <name type="scientific">Botryotinia calthae</name>
    <dbReference type="NCBI Taxonomy" id="38488"/>
    <lineage>
        <taxon>Eukaryota</taxon>
        <taxon>Fungi</taxon>
        <taxon>Dikarya</taxon>
        <taxon>Ascomycota</taxon>
        <taxon>Pezizomycotina</taxon>
        <taxon>Leotiomycetes</taxon>
        <taxon>Helotiales</taxon>
        <taxon>Sclerotiniaceae</taxon>
        <taxon>Botryotinia</taxon>
    </lineage>
</organism>
<dbReference type="Gene3D" id="3.30.9.60">
    <property type="match status" value="1"/>
</dbReference>
<evidence type="ECO:0000259" key="1">
    <source>
        <dbReference type="Pfam" id="PF22607"/>
    </source>
</evidence>